<protein>
    <recommendedName>
        <fullName evidence="3">GrpB family protein</fullName>
    </recommendedName>
</protein>
<evidence type="ECO:0000313" key="2">
    <source>
        <dbReference type="Proteomes" id="UP001151518"/>
    </source>
</evidence>
<reference evidence="1" key="1">
    <citation type="submission" date="2022-07" db="EMBL/GenBank/DDBJ databases">
        <title>Phylogenomic reconstructions and comparative analyses of Kickxellomycotina fungi.</title>
        <authorList>
            <person name="Reynolds N.K."/>
            <person name="Stajich J.E."/>
            <person name="Barry K."/>
            <person name="Grigoriev I.V."/>
            <person name="Crous P."/>
            <person name="Smith M.E."/>
        </authorList>
    </citation>
    <scope>NUCLEOTIDE SEQUENCE</scope>
    <source>
        <strain evidence="1">NRRL 3115</strain>
    </source>
</reference>
<dbReference type="PANTHER" id="PTHR34822:SF1">
    <property type="entry name" value="GRPB FAMILY PROTEIN"/>
    <property type="match status" value="1"/>
</dbReference>
<dbReference type="InterPro" id="IPR007344">
    <property type="entry name" value="GrpB/CoaE"/>
</dbReference>
<dbReference type="PANTHER" id="PTHR34822">
    <property type="entry name" value="GRPB DOMAIN PROTEIN (AFU_ORTHOLOGUE AFUA_1G01530)"/>
    <property type="match status" value="1"/>
</dbReference>
<name>A0A9W8KV75_9FUNG</name>
<dbReference type="Pfam" id="PF04229">
    <property type="entry name" value="GrpB"/>
    <property type="match status" value="1"/>
</dbReference>
<organism evidence="1 2">
    <name type="scientific">Coemansia spiralis</name>
    <dbReference type="NCBI Taxonomy" id="417178"/>
    <lineage>
        <taxon>Eukaryota</taxon>
        <taxon>Fungi</taxon>
        <taxon>Fungi incertae sedis</taxon>
        <taxon>Zoopagomycota</taxon>
        <taxon>Kickxellomycotina</taxon>
        <taxon>Kickxellomycetes</taxon>
        <taxon>Kickxellales</taxon>
        <taxon>Kickxellaceae</taxon>
        <taxon>Coemansia</taxon>
    </lineage>
</organism>
<dbReference type="Proteomes" id="UP001151518">
    <property type="component" value="Unassembled WGS sequence"/>
</dbReference>
<comment type="caution">
    <text evidence="1">The sequence shown here is derived from an EMBL/GenBank/DDBJ whole genome shotgun (WGS) entry which is preliminary data.</text>
</comment>
<sequence>MTKSVSTGEPLVVRDYDPEWAHQFAQECDRIHQAIGYLFLSIDHVGSTSIPGLSAKPIIDMQPVVQNFDCLSECVVGMQSLGYTYLGQYGIEGREYFKKPGFHVHVAMINSDEYMRKRLFLAYLRQNKDARDEYSNLKKGLAAKWHGEEDAHKEYGLDKTEFIMGILAKAGWDTNIKPKYLLDREIQVNK</sequence>
<dbReference type="SUPFAM" id="SSF81301">
    <property type="entry name" value="Nucleotidyltransferase"/>
    <property type="match status" value="1"/>
</dbReference>
<dbReference type="OrthoDB" id="630895at2759"/>
<gene>
    <name evidence="1" type="ORF">GGI25_004881</name>
</gene>
<proteinExistence type="predicted"/>
<dbReference type="InterPro" id="IPR043519">
    <property type="entry name" value="NT_sf"/>
</dbReference>
<evidence type="ECO:0000313" key="1">
    <source>
        <dbReference type="EMBL" id="KAJ2673066.1"/>
    </source>
</evidence>
<accession>A0A9W8KV75</accession>
<dbReference type="EMBL" id="JANBTW010000073">
    <property type="protein sequence ID" value="KAJ2673066.1"/>
    <property type="molecule type" value="Genomic_DNA"/>
</dbReference>
<evidence type="ECO:0008006" key="3">
    <source>
        <dbReference type="Google" id="ProtNLM"/>
    </source>
</evidence>
<dbReference type="Gene3D" id="3.30.460.10">
    <property type="entry name" value="Beta Polymerase, domain 2"/>
    <property type="match status" value="1"/>
</dbReference>
<dbReference type="AlphaFoldDB" id="A0A9W8KV75"/>